<keyword evidence="2" id="KW-1185">Reference proteome</keyword>
<proteinExistence type="predicted"/>
<gene>
    <name evidence="1" type="ORF">Amon02_000569000</name>
</gene>
<organism evidence="1 2">
    <name type="scientific">Ambrosiozyma monospora</name>
    <name type="common">Yeast</name>
    <name type="synonym">Endomycopsis monosporus</name>
    <dbReference type="NCBI Taxonomy" id="43982"/>
    <lineage>
        <taxon>Eukaryota</taxon>
        <taxon>Fungi</taxon>
        <taxon>Dikarya</taxon>
        <taxon>Ascomycota</taxon>
        <taxon>Saccharomycotina</taxon>
        <taxon>Pichiomycetes</taxon>
        <taxon>Pichiales</taxon>
        <taxon>Pichiaceae</taxon>
        <taxon>Ambrosiozyma</taxon>
    </lineage>
</organism>
<sequence>MTTTRLKSVNHIDHTTSKSCLNQPYSTTNKTNSQLQHNTIETKMPPVQQFAVQEQSNFEKFKMGLMMGTTVGVVTGFMFGGLAILKNGAPNGVMNTLGQYIAGSAGTFGLFMSIGSVIRSDSDLLTVRPQQGATMAEMRAHLMARNLVALENWKKN</sequence>
<evidence type="ECO:0000313" key="2">
    <source>
        <dbReference type="Proteomes" id="UP001165064"/>
    </source>
</evidence>
<dbReference type="EMBL" id="BSXS01004274">
    <property type="protein sequence ID" value="GME82683.1"/>
    <property type="molecule type" value="Genomic_DNA"/>
</dbReference>
<accession>A0ACB5T6S0</accession>
<dbReference type="Proteomes" id="UP001165064">
    <property type="component" value="Unassembled WGS sequence"/>
</dbReference>
<evidence type="ECO:0000313" key="1">
    <source>
        <dbReference type="EMBL" id="GME82683.1"/>
    </source>
</evidence>
<name>A0ACB5T6S0_AMBMO</name>
<comment type="caution">
    <text evidence="1">The sequence shown here is derived from an EMBL/GenBank/DDBJ whole genome shotgun (WGS) entry which is preliminary data.</text>
</comment>
<protein>
    <submittedName>
        <fullName evidence="1">Unnamed protein product</fullName>
    </submittedName>
</protein>
<reference evidence="1" key="1">
    <citation type="submission" date="2023-04" db="EMBL/GenBank/DDBJ databases">
        <title>Ambrosiozyma monospora NBRC 10751.</title>
        <authorList>
            <person name="Ichikawa N."/>
            <person name="Sato H."/>
            <person name="Tonouchi N."/>
        </authorList>
    </citation>
    <scope>NUCLEOTIDE SEQUENCE</scope>
    <source>
        <strain evidence="1">NBRC 10751</strain>
    </source>
</reference>